<feature type="repeat" description="Solcar" evidence="10">
    <location>
        <begin position="271"/>
        <end position="373"/>
    </location>
</feature>
<evidence type="ECO:0000256" key="11">
    <source>
        <dbReference type="RuleBase" id="RU000488"/>
    </source>
</evidence>
<evidence type="ECO:0000256" key="10">
    <source>
        <dbReference type="PROSITE-ProRule" id="PRU00282"/>
    </source>
</evidence>
<dbReference type="PANTHER" id="PTHR21252:SF2">
    <property type="entry name" value="MITOCHONDRIAL OUTER MEMBRANE PROTEIN SLC25A46"/>
    <property type="match status" value="1"/>
</dbReference>
<evidence type="ECO:0000256" key="2">
    <source>
        <dbReference type="ARBA" id="ARBA00006375"/>
    </source>
</evidence>
<evidence type="ECO:0000256" key="9">
    <source>
        <dbReference type="ARBA" id="ARBA00023136"/>
    </source>
</evidence>
<evidence type="ECO:0000256" key="1">
    <source>
        <dbReference type="ARBA" id="ARBA00004374"/>
    </source>
</evidence>
<evidence type="ECO:0000256" key="8">
    <source>
        <dbReference type="ARBA" id="ARBA00023128"/>
    </source>
</evidence>
<proteinExistence type="inferred from homology"/>
<dbReference type="InterPro" id="IPR023395">
    <property type="entry name" value="MCP_dom_sf"/>
</dbReference>
<evidence type="ECO:0008006" key="16">
    <source>
        <dbReference type="Google" id="ProtNLM"/>
    </source>
</evidence>
<dbReference type="AlphaFoldDB" id="A0A8K0G3T3"/>
<keyword evidence="15" id="KW-1185">Reference proteome</keyword>
<dbReference type="OrthoDB" id="2403262at2759"/>
<feature type="region of interest" description="Disordered" evidence="12">
    <location>
        <begin position="381"/>
        <end position="406"/>
    </location>
</feature>
<sequence length="406" mass="45320">MASLEEYSENYPLGNYWNMPQEEALYHAIDKDFITQTQKPIVHSQSVNNDNEATLTKFIGTGVSIVSLIAENLLSHPFVVLRRQCQVNNNSLKYHIVPVTLIPVICHLHKHQGLTTLWKGLGSSLLVRGMTLGIEDLISKITPWPKEISRHSSLKSFFQHIFLKSVSLAIIMPFYSASLVETVQSDIASEKPGILDVFREGAVRLFNWSGNSKGRMLPVWALVLPTITLGIARYFFSLVMKTGVFHMMQIHQKQVKPVGGTLPKNGFNENSLQDLELNASLVAVIASDVVFYPFETILHRLYLQGTRTIIDNLDTGKSVLPILTNYHGPIDCYESCLSSEGVFGLYKGFGALLLQYSAHVVVIRITRFVLTEITGVLYRSRKTPTTSSPSLTQAIPSVPSQTYLLP</sequence>
<keyword evidence="7 13" id="KW-1133">Transmembrane helix</keyword>
<keyword evidence="8" id="KW-0496">Mitochondrion</keyword>
<evidence type="ECO:0000256" key="7">
    <source>
        <dbReference type="ARBA" id="ARBA00022989"/>
    </source>
</evidence>
<organism evidence="14 15">
    <name type="scientific">Ignelater luminosus</name>
    <name type="common">Cucubano</name>
    <name type="synonym">Pyrophorus luminosus</name>
    <dbReference type="NCBI Taxonomy" id="2038154"/>
    <lineage>
        <taxon>Eukaryota</taxon>
        <taxon>Metazoa</taxon>
        <taxon>Ecdysozoa</taxon>
        <taxon>Arthropoda</taxon>
        <taxon>Hexapoda</taxon>
        <taxon>Insecta</taxon>
        <taxon>Pterygota</taxon>
        <taxon>Neoptera</taxon>
        <taxon>Endopterygota</taxon>
        <taxon>Coleoptera</taxon>
        <taxon>Polyphaga</taxon>
        <taxon>Elateriformia</taxon>
        <taxon>Elateroidea</taxon>
        <taxon>Elateridae</taxon>
        <taxon>Agrypninae</taxon>
        <taxon>Pyrophorini</taxon>
        <taxon>Ignelater</taxon>
    </lineage>
</organism>
<evidence type="ECO:0000256" key="13">
    <source>
        <dbReference type="SAM" id="Phobius"/>
    </source>
</evidence>
<evidence type="ECO:0000313" key="15">
    <source>
        <dbReference type="Proteomes" id="UP000801492"/>
    </source>
</evidence>
<evidence type="ECO:0000256" key="3">
    <source>
        <dbReference type="ARBA" id="ARBA00022448"/>
    </source>
</evidence>
<comment type="subcellular location">
    <subcellularLocation>
        <location evidence="1">Mitochondrion outer membrane</location>
        <topology evidence="1">Multi-pass membrane protein</topology>
    </subcellularLocation>
</comment>
<keyword evidence="3 11" id="KW-0813">Transport</keyword>
<evidence type="ECO:0000256" key="6">
    <source>
        <dbReference type="ARBA" id="ARBA00022787"/>
    </source>
</evidence>
<evidence type="ECO:0000256" key="5">
    <source>
        <dbReference type="ARBA" id="ARBA00022737"/>
    </source>
</evidence>
<dbReference type="InterPro" id="IPR018108">
    <property type="entry name" value="MCP_transmembrane"/>
</dbReference>
<keyword evidence="5" id="KW-0677">Repeat</keyword>
<dbReference type="InterPro" id="IPR039158">
    <property type="entry name" value="SLC25A46"/>
</dbReference>
<keyword evidence="4 10" id="KW-0812">Transmembrane</keyword>
<name>A0A8K0G3T3_IGNLU</name>
<evidence type="ECO:0000256" key="4">
    <source>
        <dbReference type="ARBA" id="ARBA00022692"/>
    </source>
</evidence>
<dbReference type="PROSITE" id="PS50920">
    <property type="entry name" value="SOLCAR"/>
    <property type="match status" value="1"/>
</dbReference>
<dbReference type="Gene3D" id="1.50.40.10">
    <property type="entry name" value="Mitochondrial carrier domain"/>
    <property type="match status" value="2"/>
</dbReference>
<feature type="transmembrane region" description="Helical" evidence="13">
    <location>
        <begin position="217"/>
        <end position="236"/>
    </location>
</feature>
<feature type="compositionally biased region" description="Polar residues" evidence="12">
    <location>
        <begin position="391"/>
        <end position="406"/>
    </location>
</feature>
<dbReference type="GO" id="GO:0090149">
    <property type="term" value="P:mitochondrial membrane fission"/>
    <property type="evidence" value="ECO:0007669"/>
    <property type="project" value="InterPro"/>
</dbReference>
<comment type="similarity">
    <text evidence="2 11">Belongs to the mitochondrial carrier (TC 2.A.29) family.</text>
</comment>
<dbReference type="EMBL" id="VTPC01090126">
    <property type="protein sequence ID" value="KAF2884849.1"/>
    <property type="molecule type" value="Genomic_DNA"/>
</dbReference>
<dbReference type="GO" id="GO:0005741">
    <property type="term" value="C:mitochondrial outer membrane"/>
    <property type="evidence" value="ECO:0007669"/>
    <property type="project" value="UniProtKB-SubCell"/>
</dbReference>
<dbReference type="PANTHER" id="PTHR21252">
    <property type="entry name" value="TB1 PROTEIN-RELATED"/>
    <property type="match status" value="1"/>
</dbReference>
<protein>
    <recommendedName>
        <fullName evidence="16">Solute carrier family 25 member 46</fullName>
    </recommendedName>
</protein>
<reference evidence="14" key="1">
    <citation type="submission" date="2019-08" db="EMBL/GenBank/DDBJ databases">
        <title>The genome of the North American firefly Photinus pyralis.</title>
        <authorList>
            <consortium name="Photinus pyralis genome working group"/>
            <person name="Fallon T.R."/>
            <person name="Sander Lower S.E."/>
            <person name="Weng J.-K."/>
        </authorList>
    </citation>
    <scope>NUCLEOTIDE SEQUENCE</scope>
    <source>
        <strain evidence="14">TRF0915ILg1</strain>
        <tissue evidence="14">Whole body</tissue>
    </source>
</reference>
<evidence type="ECO:0000313" key="14">
    <source>
        <dbReference type="EMBL" id="KAF2884849.1"/>
    </source>
</evidence>
<keyword evidence="6" id="KW-1000">Mitochondrion outer membrane</keyword>
<evidence type="ECO:0000256" key="12">
    <source>
        <dbReference type="SAM" id="MobiDB-lite"/>
    </source>
</evidence>
<comment type="caution">
    <text evidence="14">The sequence shown here is derived from an EMBL/GenBank/DDBJ whole genome shotgun (WGS) entry which is preliminary data.</text>
</comment>
<dbReference type="Pfam" id="PF00153">
    <property type="entry name" value="Mito_carr"/>
    <property type="match status" value="1"/>
</dbReference>
<gene>
    <name evidence="14" type="ORF">ILUMI_21326</name>
</gene>
<dbReference type="Proteomes" id="UP000801492">
    <property type="component" value="Unassembled WGS sequence"/>
</dbReference>
<accession>A0A8K0G3T3</accession>
<dbReference type="SUPFAM" id="SSF103506">
    <property type="entry name" value="Mitochondrial carrier"/>
    <property type="match status" value="1"/>
</dbReference>
<keyword evidence="9 10" id="KW-0472">Membrane</keyword>